<reference evidence="2 3" key="1">
    <citation type="submission" date="2023-07" db="EMBL/GenBank/DDBJ databases">
        <title>Sequencing the genomes of 1000 actinobacteria strains.</title>
        <authorList>
            <person name="Klenk H.-P."/>
        </authorList>
    </citation>
    <scope>NUCLEOTIDE SEQUENCE [LARGE SCALE GENOMIC DNA]</scope>
    <source>
        <strain evidence="2 3">DSM 44388</strain>
    </source>
</reference>
<proteinExistence type="predicted"/>
<feature type="compositionally biased region" description="Low complexity" evidence="1">
    <location>
        <begin position="62"/>
        <end position="111"/>
    </location>
</feature>
<organism evidence="2 3">
    <name type="scientific">Kineosporia succinea</name>
    <dbReference type="NCBI Taxonomy" id="84632"/>
    <lineage>
        <taxon>Bacteria</taxon>
        <taxon>Bacillati</taxon>
        <taxon>Actinomycetota</taxon>
        <taxon>Actinomycetes</taxon>
        <taxon>Kineosporiales</taxon>
        <taxon>Kineosporiaceae</taxon>
        <taxon>Kineosporia</taxon>
    </lineage>
</organism>
<keyword evidence="3" id="KW-1185">Reference proteome</keyword>
<name>A0ABT9P5B4_9ACTN</name>
<feature type="region of interest" description="Disordered" evidence="1">
    <location>
        <begin position="38"/>
        <end position="115"/>
    </location>
</feature>
<gene>
    <name evidence="2" type="ORF">J2S57_003626</name>
</gene>
<evidence type="ECO:0000313" key="3">
    <source>
        <dbReference type="Proteomes" id="UP001235712"/>
    </source>
</evidence>
<sequence>MRNSSKTRGGRRVSRRIWAVSLGAVLIAVAGTTVAVQSASARGRHHPRPTAHHGQPRPGTPAPTTTTPGTTTEPTASAEPSASADPTGTTDPGGTTSPVATTSAPSTAPAGDTCARKGSAAAEVKITDVKLPVNVKGYGQESDTEVLPMAIASSPGGTSWLAWVGTDEKVHLGQLDCDDELVGTPVTYDGFDLQDVQADSKGGVLLITRKGDCGTGPLCGGESSPCNTMHMIRFDTSGAQVWDQQVTNLTDSRQGYSDGARFVWWYQHHGRLAYDGENYAAYFGVAITVKNGSCVDIHEGDRMQVVNATTGKPVAGKGFEVGCSHAWTSRIAYDPTKKDFVTTCATDNSCRIAQPDPYRTVAASTCDGTLFNGDLVLSKDSGYWNAWSQGGTARLAHFTTGAADKTVTPGASTQHPHLVPYGADRMLLTWGSGSSTQAKVLDRSTGATVGAALTIDVKDHNYTAYKDYADGSVAYPAEGSTNGSIKVARVMPLS</sequence>
<dbReference type="RefSeq" id="WP_307244485.1">
    <property type="nucleotide sequence ID" value="NZ_JAUSQZ010000001.1"/>
</dbReference>
<dbReference type="Proteomes" id="UP001235712">
    <property type="component" value="Unassembled WGS sequence"/>
</dbReference>
<feature type="compositionally biased region" description="Basic residues" evidence="1">
    <location>
        <begin position="42"/>
        <end position="55"/>
    </location>
</feature>
<accession>A0ABT9P5B4</accession>
<evidence type="ECO:0000256" key="1">
    <source>
        <dbReference type="SAM" id="MobiDB-lite"/>
    </source>
</evidence>
<comment type="caution">
    <text evidence="2">The sequence shown here is derived from an EMBL/GenBank/DDBJ whole genome shotgun (WGS) entry which is preliminary data.</text>
</comment>
<protein>
    <submittedName>
        <fullName evidence="2">Uncharacterized protein</fullName>
    </submittedName>
</protein>
<dbReference type="EMBL" id="JAUSQZ010000001">
    <property type="protein sequence ID" value="MDP9827877.1"/>
    <property type="molecule type" value="Genomic_DNA"/>
</dbReference>
<evidence type="ECO:0000313" key="2">
    <source>
        <dbReference type="EMBL" id="MDP9827877.1"/>
    </source>
</evidence>